<dbReference type="InterPro" id="IPR027443">
    <property type="entry name" value="IPNS-like_sf"/>
</dbReference>
<evidence type="ECO:0000313" key="1">
    <source>
        <dbReference type="EMBL" id="KAL3767329.1"/>
    </source>
</evidence>
<dbReference type="EMBL" id="JALLPJ020001369">
    <property type="protein sequence ID" value="KAL3767329.1"/>
    <property type="molecule type" value="Genomic_DNA"/>
</dbReference>
<dbReference type="Gene3D" id="2.60.120.330">
    <property type="entry name" value="B-lactam Antibiotic, Isopenicillin N Synthase, Chain"/>
    <property type="match status" value="1"/>
</dbReference>
<protein>
    <recommendedName>
        <fullName evidence="3">Non-haem dioxygenase N-terminal domain-containing protein</fullName>
    </recommendedName>
</protein>
<keyword evidence="2" id="KW-1185">Reference proteome</keyword>
<comment type="caution">
    <text evidence="1">The sequence shown here is derived from an EMBL/GenBank/DDBJ whole genome shotgun (WGS) entry which is preliminary data.</text>
</comment>
<accession>A0ABD3MTP0</accession>
<proteinExistence type="predicted"/>
<dbReference type="PANTHER" id="PTHR48420:SF1">
    <property type="entry name" value="NON-HAEM DIOXYGENASE N-TERMINAL DOMAIN-CONTAINING PROTEIN"/>
    <property type="match status" value="1"/>
</dbReference>
<dbReference type="PANTHER" id="PTHR48420">
    <property type="entry name" value="NON-HAEM DIOXYGENASE N-TERMINAL DOMAIN-CONTAINING PROTEIN"/>
    <property type="match status" value="1"/>
</dbReference>
<organism evidence="1 2">
    <name type="scientific">Cyclotella atomus</name>
    <dbReference type="NCBI Taxonomy" id="382360"/>
    <lineage>
        <taxon>Eukaryota</taxon>
        <taxon>Sar</taxon>
        <taxon>Stramenopiles</taxon>
        <taxon>Ochrophyta</taxon>
        <taxon>Bacillariophyta</taxon>
        <taxon>Coscinodiscophyceae</taxon>
        <taxon>Thalassiosirophycidae</taxon>
        <taxon>Stephanodiscales</taxon>
        <taxon>Stephanodiscaceae</taxon>
        <taxon>Cyclotella</taxon>
    </lineage>
</organism>
<dbReference type="Proteomes" id="UP001530400">
    <property type="component" value="Unassembled WGS sequence"/>
</dbReference>
<dbReference type="SUPFAM" id="SSF51197">
    <property type="entry name" value="Clavaminate synthase-like"/>
    <property type="match status" value="1"/>
</dbReference>
<sequence>MNTAKSEVVTLSYDDLVSACKQMGTGASSTRVDFNDIIDKAFGSTSLNSLGIIAITDVPNLLELRLKLLPMAEKLATLSSEELDKITAHDAAYQVGWSHGREKLEGDKPDLSKGSFYANPLTDDLAETMLERRKYANDSQMAEDTGVQDLLKWDASIQLAPSDEDVRKLAKSNPAFFAPNIWPTESIPELEATFKDAGELVHSIGTMIAKCCDSYVSSRCPGYKPHRMEEVLRHSKCCKARLLHYFAMEGHSSSSSNDNDTDFSNWCGWHNDHGSITGLFPALYIENGQIVACPDPQSGLYIKSRSGKLVHAELPPNSLAFQIGETSQVHTGGLLQATPHAVRGCSGRNVTRESFAVFMEPEYHSNMDLPEGRTFEDTQCAEAEKWLPPNVRTLKSRWKPGMNFGEFSNATFAAFH</sequence>
<gene>
    <name evidence="1" type="ORF">ACHAWO_007272</name>
</gene>
<name>A0ABD3MTP0_9STRA</name>
<dbReference type="AlphaFoldDB" id="A0ABD3MTP0"/>
<evidence type="ECO:0000313" key="2">
    <source>
        <dbReference type="Proteomes" id="UP001530400"/>
    </source>
</evidence>
<evidence type="ECO:0008006" key="3">
    <source>
        <dbReference type="Google" id="ProtNLM"/>
    </source>
</evidence>
<reference evidence="1 2" key="1">
    <citation type="submission" date="2024-10" db="EMBL/GenBank/DDBJ databases">
        <title>Updated reference genomes for cyclostephanoid diatoms.</title>
        <authorList>
            <person name="Roberts W.R."/>
            <person name="Alverson A.J."/>
        </authorList>
    </citation>
    <scope>NUCLEOTIDE SEQUENCE [LARGE SCALE GENOMIC DNA]</scope>
    <source>
        <strain evidence="1 2">AJA010-31</strain>
    </source>
</reference>